<keyword evidence="1" id="KW-0175">Coiled coil</keyword>
<feature type="region of interest" description="Disordered" evidence="2">
    <location>
        <begin position="515"/>
        <end position="535"/>
    </location>
</feature>
<proteinExistence type="predicted"/>
<protein>
    <submittedName>
        <fullName evidence="3">Uncharacterized protein</fullName>
    </submittedName>
</protein>
<keyword evidence="4" id="KW-1185">Reference proteome</keyword>
<comment type="caution">
    <text evidence="3">The sequence shown here is derived from an EMBL/GenBank/DDBJ whole genome shotgun (WGS) entry which is preliminary data.</text>
</comment>
<gene>
    <name evidence="3" type="ORF">ALTATR162_LOCUS1224</name>
</gene>
<dbReference type="RefSeq" id="XP_043164754.1">
    <property type="nucleotide sequence ID" value="XM_043308819.1"/>
</dbReference>
<evidence type="ECO:0000256" key="2">
    <source>
        <dbReference type="SAM" id="MobiDB-lite"/>
    </source>
</evidence>
<sequence>MSAKTVRGSEAFTRLRLRERLRQANPNTVYDSEQEDFDERFTFEKSEIVPSSDLCNEKHAALNADLEDVKARLEELCREEHESFLDADEEDSDWERYRRISATLNSDEPGMDTSVLERIRNGEGPRDTLFEDMLAPLRSRPLVPGTEESKEDMLEVLLAWNKRITDDCNDDLTARKAFIAALEERVNVVDKVTAIVSDDTNSNQNNEIGHDGILEPSQRRLLKAIQAYRPETRSFKNQDPFNMLIILLAHVRQEEFEVADKDDCINLALWVLIGQGQLKYRFDREKQRRSYQSQKEDAEQDGNPDKVRRCTARWRVYNKRLAERTMRKLMTRIQCARNGMRKIGIDELLKLAVLRSAQPRAERDDILYDYTPSWGEILDRCTQADDYDTLNNKLGNYFSDLQTTLEVTASKVQDMKTTHNMVLSRTAKFVGADLRGRNETERARIMTARLNDPVTVKIMEETLEGMLSTRLVATQMLVHVNLMEESISGLLEAAAAKHGDLTGLIRLINRDERPISSNEADVEDASIKRSEDEEV</sequence>
<dbReference type="AlphaFoldDB" id="A0A8J2N1G0"/>
<reference evidence="3" key="1">
    <citation type="submission" date="2021-05" db="EMBL/GenBank/DDBJ databases">
        <authorList>
            <person name="Stam R."/>
        </authorList>
    </citation>
    <scope>NUCLEOTIDE SEQUENCE</scope>
    <source>
        <strain evidence="3">CS162</strain>
    </source>
</reference>
<organism evidence="3 4">
    <name type="scientific">Alternaria atra</name>
    <dbReference type="NCBI Taxonomy" id="119953"/>
    <lineage>
        <taxon>Eukaryota</taxon>
        <taxon>Fungi</taxon>
        <taxon>Dikarya</taxon>
        <taxon>Ascomycota</taxon>
        <taxon>Pezizomycotina</taxon>
        <taxon>Dothideomycetes</taxon>
        <taxon>Pleosporomycetidae</taxon>
        <taxon>Pleosporales</taxon>
        <taxon>Pleosporineae</taxon>
        <taxon>Pleosporaceae</taxon>
        <taxon>Alternaria</taxon>
        <taxon>Alternaria sect. Ulocladioides</taxon>
    </lineage>
</organism>
<evidence type="ECO:0000313" key="4">
    <source>
        <dbReference type="Proteomes" id="UP000676310"/>
    </source>
</evidence>
<dbReference type="EMBL" id="CAJRGZ010000015">
    <property type="protein sequence ID" value="CAG5142791.1"/>
    <property type="molecule type" value="Genomic_DNA"/>
</dbReference>
<feature type="compositionally biased region" description="Basic and acidic residues" evidence="2">
    <location>
        <begin position="525"/>
        <end position="535"/>
    </location>
</feature>
<dbReference type="OrthoDB" id="3800294at2759"/>
<feature type="coiled-coil region" evidence="1">
    <location>
        <begin position="56"/>
        <end position="83"/>
    </location>
</feature>
<evidence type="ECO:0000313" key="3">
    <source>
        <dbReference type="EMBL" id="CAG5142791.1"/>
    </source>
</evidence>
<accession>A0A8J2N1G0</accession>
<name>A0A8J2N1G0_9PLEO</name>
<dbReference type="GeneID" id="67012535"/>
<evidence type="ECO:0000256" key="1">
    <source>
        <dbReference type="SAM" id="Coils"/>
    </source>
</evidence>
<dbReference type="Proteomes" id="UP000676310">
    <property type="component" value="Unassembled WGS sequence"/>
</dbReference>